<accession>A0AAD7W0Z6</accession>
<dbReference type="Pfam" id="PF07502">
    <property type="entry name" value="MANEC"/>
    <property type="match status" value="1"/>
</dbReference>
<dbReference type="PROSITE" id="PS51257">
    <property type="entry name" value="PROKAR_LIPOPROTEIN"/>
    <property type="match status" value="1"/>
</dbReference>
<reference evidence="8" key="1">
    <citation type="journal article" date="2023" name="Science">
        <title>Genome structures resolve the early diversification of teleost fishes.</title>
        <authorList>
            <person name="Parey E."/>
            <person name="Louis A."/>
            <person name="Montfort J."/>
            <person name="Bouchez O."/>
            <person name="Roques C."/>
            <person name="Iampietro C."/>
            <person name="Lluch J."/>
            <person name="Castinel A."/>
            <person name="Donnadieu C."/>
            <person name="Desvignes T."/>
            <person name="Floi Bucao C."/>
            <person name="Jouanno E."/>
            <person name="Wen M."/>
            <person name="Mejri S."/>
            <person name="Dirks R."/>
            <person name="Jansen H."/>
            <person name="Henkel C."/>
            <person name="Chen W.J."/>
            <person name="Zahm M."/>
            <person name="Cabau C."/>
            <person name="Klopp C."/>
            <person name="Thompson A.W."/>
            <person name="Robinson-Rechavi M."/>
            <person name="Braasch I."/>
            <person name="Lecointre G."/>
            <person name="Bobe J."/>
            <person name="Postlethwait J.H."/>
            <person name="Berthelot C."/>
            <person name="Roest Crollius H."/>
            <person name="Guiguen Y."/>
        </authorList>
    </citation>
    <scope>NUCLEOTIDE SEQUENCE</scope>
    <source>
        <strain evidence="8">NC1722</strain>
    </source>
</reference>
<sequence>MTCTVPRRWDGGSALLTATLLVLGTVSASSAQGCFTKPHREMTVNVRVAMAITTTAMRATYAPSELHCLRACCAKDTKDFFCNLAIFKPNKPQGPENCYLFHCMREKDCPLLAMGGVNTFNIFRDRLAPPTIGPVYPDNPSPTVGREANALGPVKGVLVAVVVVGLVVLTFLVALVGKKAAHSLSHRQYTRLELDNLKYEF</sequence>
<dbReference type="SMART" id="SM00765">
    <property type="entry name" value="MANEC"/>
    <property type="match status" value="1"/>
</dbReference>
<name>A0AAD7W0Z6_9TELE</name>
<dbReference type="PROSITE" id="PS50986">
    <property type="entry name" value="MANSC"/>
    <property type="match status" value="1"/>
</dbReference>
<dbReference type="GO" id="GO:0016020">
    <property type="term" value="C:membrane"/>
    <property type="evidence" value="ECO:0007669"/>
    <property type="project" value="UniProtKB-SubCell"/>
</dbReference>
<evidence type="ECO:0000313" key="9">
    <source>
        <dbReference type="Proteomes" id="UP001221898"/>
    </source>
</evidence>
<feature type="domain" description="MANSC" evidence="7">
    <location>
        <begin position="38"/>
        <end position="120"/>
    </location>
</feature>
<dbReference type="InterPro" id="IPR013980">
    <property type="entry name" value="MANSC_dom"/>
</dbReference>
<dbReference type="EMBL" id="JAINUG010000465">
    <property type="protein sequence ID" value="KAJ8367598.1"/>
    <property type="molecule type" value="Genomic_DNA"/>
</dbReference>
<feature type="signal peptide" evidence="6">
    <location>
        <begin position="1"/>
        <end position="31"/>
    </location>
</feature>
<evidence type="ECO:0000256" key="4">
    <source>
        <dbReference type="ARBA" id="ARBA00023180"/>
    </source>
</evidence>
<keyword evidence="9" id="KW-1185">Reference proteome</keyword>
<evidence type="ECO:0000256" key="1">
    <source>
        <dbReference type="ARBA" id="ARBA00004370"/>
    </source>
</evidence>
<evidence type="ECO:0000259" key="7">
    <source>
        <dbReference type="PROSITE" id="PS50986"/>
    </source>
</evidence>
<dbReference type="InterPro" id="IPR011106">
    <property type="entry name" value="MANSC_N"/>
</dbReference>
<evidence type="ECO:0000313" key="8">
    <source>
        <dbReference type="EMBL" id="KAJ8367598.1"/>
    </source>
</evidence>
<organism evidence="8 9">
    <name type="scientific">Aldrovandia affinis</name>
    <dbReference type="NCBI Taxonomy" id="143900"/>
    <lineage>
        <taxon>Eukaryota</taxon>
        <taxon>Metazoa</taxon>
        <taxon>Chordata</taxon>
        <taxon>Craniata</taxon>
        <taxon>Vertebrata</taxon>
        <taxon>Euteleostomi</taxon>
        <taxon>Actinopterygii</taxon>
        <taxon>Neopterygii</taxon>
        <taxon>Teleostei</taxon>
        <taxon>Notacanthiformes</taxon>
        <taxon>Halosauridae</taxon>
        <taxon>Aldrovandia</taxon>
    </lineage>
</organism>
<keyword evidence="5" id="KW-1133">Transmembrane helix</keyword>
<dbReference type="Proteomes" id="UP001221898">
    <property type="component" value="Unassembled WGS sequence"/>
</dbReference>
<dbReference type="AlphaFoldDB" id="A0AAD7W0Z6"/>
<feature type="chain" id="PRO_5042154583" description="MANSC domain-containing protein" evidence="6">
    <location>
        <begin position="32"/>
        <end position="201"/>
    </location>
</feature>
<keyword evidence="3 5" id="KW-0472">Membrane</keyword>
<evidence type="ECO:0000256" key="3">
    <source>
        <dbReference type="ARBA" id="ARBA00023136"/>
    </source>
</evidence>
<evidence type="ECO:0000256" key="2">
    <source>
        <dbReference type="ARBA" id="ARBA00022729"/>
    </source>
</evidence>
<evidence type="ECO:0000256" key="6">
    <source>
        <dbReference type="SAM" id="SignalP"/>
    </source>
</evidence>
<keyword evidence="5" id="KW-0812">Transmembrane</keyword>
<comment type="caution">
    <text evidence="8">The sequence shown here is derived from an EMBL/GenBank/DDBJ whole genome shotgun (WGS) entry which is preliminary data.</text>
</comment>
<gene>
    <name evidence="8" type="ORF">AAFF_G00314480</name>
</gene>
<keyword evidence="2 6" id="KW-0732">Signal</keyword>
<protein>
    <recommendedName>
        <fullName evidence="7">MANSC domain-containing protein</fullName>
    </recommendedName>
</protein>
<keyword evidence="4" id="KW-0325">Glycoprotein</keyword>
<proteinExistence type="predicted"/>
<evidence type="ECO:0000256" key="5">
    <source>
        <dbReference type="SAM" id="Phobius"/>
    </source>
</evidence>
<feature type="transmembrane region" description="Helical" evidence="5">
    <location>
        <begin position="156"/>
        <end position="177"/>
    </location>
</feature>
<comment type="subcellular location">
    <subcellularLocation>
        <location evidence="1">Membrane</location>
    </subcellularLocation>
</comment>